<dbReference type="RefSeq" id="WP_349054319.1">
    <property type="nucleotide sequence ID" value="NZ_JBBNPS010000019.1"/>
</dbReference>
<dbReference type="EMBL" id="JBBNPS010000019">
    <property type="protein sequence ID" value="MEQ3354014.1"/>
    <property type="molecule type" value="Genomic_DNA"/>
</dbReference>
<feature type="region of interest" description="Disordered" evidence="1">
    <location>
        <begin position="153"/>
        <end position="181"/>
    </location>
</feature>
<evidence type="ECO:0000256" key="2">
    <source>
        <dbReference type="SAM" id="SignalP"/>
    </source>
</evidence>
<feature type="signal peptide" evidence="2">
    <location>
        <begin position="1"/>
        <end position="22"/>
    </location>
</feature>
<dbReference type="PROSITE" id="PS51272">
    <property type="entry name" value="SLH"/>
    <property type="match status" value="2"/>
</dbReference>
<feature type="chain" id="PRO_5045414125" evidence="2">
    <location>
        <begin position="23"/>
        <end position="514"/>
    </location>
</feature>
<comment type="caution">
    <text evidence="4">The sequence shown here is derived from an EMBL/GenBank/DDBJ whole genome shotgun (WGS) entry which is preliminary data.</text>
</comment>
<dbReference type="PANTHER" id="PTHR43308">
    <property type="entry name" value="OUTER MEMBRANE PROTEIN ALPHA-RELATED"/>
    <property type="match status" value="1"/>
</dbReference>
<gene>
    <name evidence="4" type="ORF">AAA081_06880</name>
</gene>
<accession>A0ABV1J738</accession>
<dbReference type="Pfam" id="PF17936">
    <property type="entry name" value="Big_6"/>
    <property type="match status" value="1"/>
</dbReference>
<dbReference type="InterPro" id="IPR001119">
    <property type="entry name" value="SLH_dom"/>
</dbReference>
<dbReference type="InterPro" id="IPR051465">
    <property type="entry name" value="Cell_Envelope_Struct_Comp"/>
</dbReference>
<keyword evidence="2" id="KW-0732">Signal</keyword>
<evidence type="ECO:0000256" key="1">
    <source>
        <dbReference type="SAM" id="MobiDB-lite"/>
    </source>
</evidence>
<feature type="domain" description="SLH" evidence="3">
    <location>
        <begin position="364"/>
        <end position="422"/>
    </location>
</feature>
<dbReference type="Proteomes" id="UP001481872">
    <property type="component" value="Unassembled WGS sequence"/>
</dbReference>
<evidence type="ECO:0000313" key="4">
    <source>
        <dbReference type="EMBL" id="MEQ3354014.1"/>
    </source>
</evidence>
<protein>
    <submittedName>
        <fullName evidence="4">S-layer homology domain-containing protein</fullName>
    </submittedName>
</protein>
<name>A0ABV1J738_9FIRM</name>
<evidence type="ECO:0000313" key="5">
    <source>
        <dbReference type="Proteomes" id="UP001481872"/>
    </source>
</evidence>
<dbReference type="InterPro" id="IPR041498">
    <property type="entry name" value="Big_6"/>
</dbReference>
<keyword evidence="5" id="KW-1185">Reference proteome</keyword>
<dbReference type="PANTHER" id="PTHR43308:SF5">
    <property type="entry name" value="S-LAYER PROTEIN _ PEPTIDOGLYCAN ENDO-BETA-N-ACETYLGLUCOSAMINIDASE"/>
    <property type="match status" value="1"/>
</dbReference>
<dbReference type="Pfam" id="PF00395">
    <property type="entry name" value="SLH"/>
    <property type="match status" value="3"/>
</dbReference>
<proteinExistence type="predicted"/>
<reference evidence="4 5" key="1">
    <citation type="submission" date="2024-04" db="EMBL/GenBank/DDBJ databases">
        <title>Human intestinal bacterial collection.</title>
        <authorList>
            <person name="Pauvert C."/>
            <person name="Hitch T.C.A."/>
            <person name="Clavel T."/>
        </authorList>
    </citation>
    <scope>NUCLEOTIDE SEQUENCE [LARGE SCALE GENOMIC DNA]</scope>
    <source>
        <strain evidence="4 5">CLA-SR-H026</strain>
    </source>
</reference>
<organism evidence="4 5">
    <name type="scientific">Aedoeadaptatus acetigenes</name>
    <dbReference type="NCBI Taxonomy" id="2981723"/>
    <lineage>
        <taxon>Bacteria</taxon>
        <taxon>Bacillati</taxon>
        <taxon>Bacillota</taxon>
        <taxon>Tissierellia</taxon>
        <taxon>Tissierellales</taxon>
        <taxon>Peptoniphilaceae</taxon>
        <taxon>Aedoeadaptatus</taxon>
    </lineage>
</organism>
<sequence>MKRRMCTLLALLLIFASTAVYAAEDIQSRLNLPATYKQKASDPYGMELNVTLPSDYQSNLKTFSLSFLVDKTIHIDKATFTGGLTDNDYRLMSTKTDSTKQEIVTLVIPDVKALASRDFTLKMSGKFKKGVKNVDQVTMSYVIATVDKQGKNHSVQKDVTGDTGKGAPVAPSGKKSTVDPIAEGANTLTGTAVARAGVRVYRGKTLIGRGLADNDGRFSVVINPQPVGTALRFLFTTKAGEEEVMATVAGGADAQSPAYSGDKKKIDDYLRVLTSVNMHGREKVEQLQVNAAVATGQFILAKEDAGMTDIANAENSLTEAMKVARPPFVTGYPNGTFKPKKAMTRAEVSSVIARMESGNKPVAGYTSFKDVDDSQWFAASVGFMEKRGFISGYKDGSFKPHQSITRAEFARILAAYAGLEPTEGNSFTDVKKNHWAKGYIGAVGQAGIMTGNGKGRFNPSAKITRQEVCAALNKALERKPDKDFLDTYGNNPFKDVNKKMWSYYDILEATGQPQ</sequence>
<feature type="domain" description="SLH" evidence="3">
    <location>
        <begin position="423"/>
        <end position="486"/>
    </location>
</feature>
<evidence type="ECO:0000259" key="3">
    <source>
        <dbReference type="PROSITE" id="PS51272"/>
    </source>
</evidence>